<dbReference type="Proteomes" id="UP000789405">
    <property type="component" value="Unassembled WGS sequence"/>
</dbReference>
<organism evidence="2 3">
    <name type="scientific">Dentiscutata erythropus</name>
    <dbReference type="NCBI Taxonomy" id="1348616"/>
    <lineage>
        <taxon>Eukaryota</taxon>
        <taxon>Fungi</taxon>
        <taxon>Fungi incertae sedis</taxon>
        <taxon>Mucoromycota</taxon>
        <taxon>Glomeromycotina</taxon>
        <taxon>Glomeromycetes</taxon>
        <taxon>Diversisporales</taxon>
        <taxon>Gigasporaceae</taxon>
        <taxon>Dentiscutata</taxon>
    </lineage>
</organism>
<dbReference type="InterPro" id="IPR041698">
    <property type="entry name" value="Methyltransf_25"/>
</dbReference>
<evidence type="ECO:0000313" key="3">
    <source>
        <dbReference type="Proteomes" id="UP000789405"/>
    </source>
</evidence>
<dbReference type="Pfam" id="PF13649">
    <property type="entry name" value="Methyltransf_25"/>
    <property type="match status" value="1"/>
</dbReference>
<dbReference type="AlphaFoldDB" id="A0A9N9ILF6"/>
<keyword evidence="3" id="KW-1185">Reference proteome</keyword>
<dbReference type="CDD" id="cd02440">
    <property type="entry name" value="AdoMet_MTases"/>
    <property type="match status" value="1"/>
</dbReference>
<protein>
    <submittedName>
        <fullName evidence="2">22902_t:CDS:1</fullName>
    </submittedName>
</protein>
<gene>
    <name evidence="2" type="ORF">DERYTH_LOCUS15994</name>
</gene>
<accession>A0A9N9ILF6</accession>
<sequence>MGNKISHRIIKKKKSRTYSARETSTISSDDSASVHIQLVPQLKTVAGRPYFEENFSTYIFPADWEEADRLQVLHFVLKHALDGNYNAKLSDIIRPGSKILDIGCGPGHWCFEIAQEFPYAEVYGIDILSSFPNKIKPKNCHFRTCDILEGLPFGDDEFDYVFMRHMLPSIKTYQWLSVLKDVKRVMKPGGTIESVELNCIPEAMSVAFEIDLHQKFEPMIEVLGFQNVTSMSKYISLGNAGKISQIWTTNLVQMGEAVRSILAPLMNLTEDEWDRTFRIMYFDELESMPWVVSNSWTLYSEKTYIAAYRFVIGKLPWIYQHW</sequence>
<dbReference type="InterPro" id="IPR029063">
    <property type="entry name" value="SAM-dependent_MTases_sf"/>
</dbReference>
<feature type="domain" description="Methyltransferase" evidence="1">
    <location>
        <begin position="99"/>
        <end position="190"/>
    </location>
</feature>
<feature type="non-terminal residue" evidence="2">
    <location>
        <position position="322"/>
    </location>
</feature>
<comment type="caution">
    <text evidence="2">The sequence shown here is derived from an EMBL/GenBank/DDBJ whole genome shotgun (WGS) entry which is preliminary data.</text>
</comment>
<dbReference type="OrthoDB" id="2013972at2759"/>
<dbReference type="Gene3D" id="3.40.50.150">
    <property type="entry name" value="Vaccinia Virus protein VP39"/>
    <property type="match status" value="1"/>
</dbReference>
<evidence type="ECO:0000259" key="1">
    <source>
        <dbReference type="Pfam" id="PF13649"/>
    </source>
</evidence>
<evidence type="ECO:0000313" key="2">
    <source>
        <dbReference type="EMBL" id="CAG8740850.1"/>
    </source>
</evidence>
<dbReference type="EMBL" id="CAJVPY010013485">
    <property type="protein sequence ID" value="CAG8740850.1"/>
    <property type="molecule type" value="Genomic_DNA"/>
</dbReference>
<reference evidence="2" key="1">
    <citation type="submission" date="2021-06" db="EMBL/GenBank/DDBJ databases">
        <authorList>
            <person name="Kallberg Y."/>
            <person name="Tangrot J."/>
            <person name="Rosling A."/>
        </authorList>
    </citation>
    <scope>NUCLEOTIDE SEQUENCE</scope>
    <source>
        <strain evidence="2">MA453B</strain>
    </source>
</reference>
<proteinExistence type="predicted"/>
<name>A0A9N9ILF6_9GLOM</name>
<dbReference type="PANTHER" id="PTHR43591">
    <property type="entry name" value="METHYLTRANSFERASE"/>
    <property type="match status" value="1"/>
</dbReference>
<dbReference type="SUPFAM" id="SSF53335">
    <property type="entry name" value="S-adenosyl-L-methionine-dependent methyltransferases"/>
    <property type="match status" value="1"/>
</dbReference>